<keyword evidence="3" id="KW-1185">Reference proteome</keyword>
<proteinExistence type="predicted"/>
<accession>A0A2H3CXB3</accession>
<gene>
    <name evidence="2" type="ORF">ARMGADRAFT_679182</name>
</gene>
<dbReference type="Proteomes" id="UP000217790">
    <property type="component" value="Unassembled WGS sequence"/>
</dbReference>
<name>A0A2H3CXB3_ARMGA</name>
<dbReference type="InParanoid" id="A0A2H3CXB3"/>
<dbReference type="AlphaFoldDB" id="A0A2H3CXB3"/>
<dbReference type="SUPFAM" id="SSF50494">
    <property type="entry name" value="Trypsin-like serine proteases"/>
    <property type="match status" value="1"/>
</dbReference>
<organism evidence="2 3">
    <name type="scientific">Armillaria gallica</name>
    <name type="common">Bulbous honey fungus</name>
    <name type="synonym">Armillaria bulbosa</name>
    <dbReference type="NCBI Taxonomy" id="47427"/>
    <lineage>
        <taxon>Eukaryota</taxon>
        <taxon>Fungi</taxon>
        <taxon>Dikarya</taxon>
        <taxon>Basidiomycota</taxon>
        <taxon>Agaricomycotina</taxon>
        <taxon>Agaricomycetes</taxon>
        <taxon>Agaricomycetidae</taxon>
        <taxon>Agaricales</taxon>
        <taxon>Marasmiineae</taxon>
        <taxon>Physalacriaceae</taxon>
        <taxon>Armillaria</taxon>
    </lineage>
</organism>
<sequence length="552" mass="60673">MDAEASVRPHSDDIMSTGDIPPPQSSFFTLPSPPSEMEAKSYYAGLPSFPVLVARTGTTPWKAPTGPEAYRELKELCAVGNHALKEAWEGNLALKLHALLDSMKVQWTSTDVVRIRNVGESSAPVILWIGVMPASLSCDDGVVVASKCRELLVEYNIADVDVEIRESVVTRSAGPKLFTSAYSFDSTEDVRDPLTTTLGLPICAQSTPWAEGTGGFFITEGRSTERLLLVTARHVLFTPDKNDNKHFEYKNDSQRRYNVTLFSDAAFNKYLGSIQTEIGDKTFMAQYQERRIRAVEGKDDPAANKRQSLQTRLDKMRRVMGGLNTFYQDVLTHWPTSENRVLGHVILSPPISVGSSSENYTEDWAVIEIDASKVNASNFNSNAIDLGARIPVGEFARMMCPKNPHSFLYPFDRLLRLQGTIPDEEMRHPTALDQKDDPCLMVIKCGNTTSLTVGRANDICSYARIYDDDDKAETSKEWAILPLASKSGAFSEKGDSGSVIVDGLGRIGGLLTGGAGTMASLDITYATPISFLLKRMQDNGLHELNINPVLTA</sequence>
<evidence type="ECO:0000256" key="1">
    <source>
        <dbReference type="SAM" id="MobiDB-lite"/>
    </source>
</evidence>
<dbReference type="InterPro" id="IPR009003">
    <property type="entry name" value="Peptidase_S1_PA"/>
</dbReference>
<dbReference type="OrthoDB" id="5424209at2759"/>
<reference evidence="3" key="1">
    <citation type="journal article" date="2017" name="Nat. Ecol. Evol.">
        <title>Genome expansion and lineage-specific genetic innovations in the forest pathogenic fungi Armillaria.</title>
        <authorList>
            <person name="Sipos G."/>
            <person name="Prasanna A.N."/>
            <person name="Walter M.C."/>
            <person name="O'Connor E."/>
            <person name="Balint B."/>
            <person name="Krizsan K."/>
            <person name="Kiss B."/>
            <person name="Hess J."/>
            <person name="Varga T."/>
            <person name="Slot J."/>
            <person name="Riley R."/>
            <person name="Boka B."/>
            <person name="Rigling D."/>
            <person name="Barry K."/>
            <person name="Lee J."/>
            <person name="Mihaltcheva S."/>
            <person name="LaButti K."/>
            <person name="Lipzen A."/>
            <person name="Waldron R."/>
            <person name="Moloney N.M."/>
            <person name="Sperisen C."/>
            <person name="Kredics L."/>
            <person name="Vagvoelgyi C."/>
            <person name="Patrignani A."/>
            <person name="Fitzpatrick D."/>
            <person name="Nagy I."/>
            <person name="Doyle S."/>
            <person name="Anderson J.B."/>
            <person name="Grigoriev I.V."/>
            <person name="Gueldener U."/>
            <person name="Muensterkoetter M."/>
            <person name="Nagy L.G."/>
        </authorList>
    </citation>
    <scope>NUCLEOTIDE SEQUENCE [LARGE SCALE GENOMIC DNA]</scope>
    <source>
        <strain evidence="3">Ar21-2</strain>
    </source>
</reference>
<dbReference type="OMA" id="PMEWILE"/>
<dbReference type="EMBL" id="KZ293709">
    <property type="protein sequence ID" value="PBK83108.1"/>
    <property type="molecule type" value="Genomic_DNA"/>
</dbReference>
<protein>
    <submittedName>
        <fullName evidence="2">Uncharacterized protein</fullName>
    </submittedName>
</protein>
<feature type="compositionally biased region" description="Basic and acidic residues" evidence="1">
    <location>
        <begin position="1"/>
        <end position="13"/>
    </location>
</feature>
<evidence type="ECO:0000313" key="3">
    <source>
        <dbReference type="Proteomes" id="UP000217790"/>
    </source>
</evidence>
<feature type="region of interest" description="Disordered" evidence="1">
    <location>
        <begin position="1"/>
        <end position="25"/>
    </location>
</feature>
<evidence type="ECO:0000313" key="2">
    <source>
        <dbReference type="EMBL" id="PBK83108.1"/>
    </source>
</evidence>